<feature type="repeat" description="TPR" evidence="6">
    <location>
        <begin position="186"/>
        <end position="219"/>
    </location>
</feature>
<evidence type="ECO:0000256" key="7">
    <source>
        <dbReference type="SAM" id="MobiDB-lite"/>
    </source>
</evidence>
<keyword evidence="3 6" id="KW-0802">TPR repeat</keyword>
<dbReference type="SUPFAM" id="SSF48452">
    <property type="entry name" value="TPR-like"/>
    <property type="match status" value="2"/>
</dbReference>
<dbReference type="InterPro" id="IPR011990">
    <property type="entry name" value="TPR-like_helical_dom_sf"/>
</dbReference>
<evidence type="ECO:0008006" key="9">
    <source>
        <dbReference type="Google" id="ProtNLM"/>
    </source>
</evidence>
<dbReference type="PANTHER" id="PTHR12558">
    <property type="entry name" value="CELL DIVISION CYCLE 16,23,27"/>
    <property type="match status" value="1"/>
</dbReference>
<dbReference type="GO" id="GO:0005680">
    <property type="term" value="C:anaphase-promoting complex"/>
    <property type="evidence" value="ECO:0007669"/>
    <property type="project" value="TreeGrafter"/>
</dbReference>
<dbReference type="GO" id="GO:0005737">
    <property type="term" value="C:cytoplasm"/>
    <property type="evidence" value="ECO:0007669"/>
    <property type="project" value="TreeGrafter"/>
</dbReference>
<comment type="similarity">
    <text evidence="5">Belongs to the APC3/CDC27 family.</text>
</comment>
<protein>
    <recommendedName>
        <fullName evidence="9">Cdc23 domain-containing protein</fullName>
    </recommendedName>
</protein>
<dbReference type="GO" id="GO:0007091">
    <property type="term" value="P:metaphase/anaphase transition of mitotic cell cycle"/>
    <property type="evidence" value="ECO:0007669"/>
    <property type="project" value="TreeGrafter"/>
</dbReference>
<gene>
    <name evidence="8" type="ORF">PPAR1163_LOCUS24740</name>
</gene>
<proteinExistence type="inferred from homology"/>
<dbReference type="SMART" id="SM00028">
    <property type="entry name" value="TPR"/>
    <property type="match status" value="5"/>
</dbReference>
<evidence type="ECO:0000256" key="4">
    <source>
        <dbReference type="ARBA" id="ARBA00023242"/>
    </source>
</evidence>
<evidence type="ECO:0000256" key="6">
    <source>
        <dbReference type="PROSITE-ProRule" id="PRU00339"/>
    </source>
</evidence>
<dbReference type="Pfam" id="PF13432">
    <property type="entry name" value="TPR_16"/>
    <property type="match status" value="1"/>
</dbReference>
<feature type="repeat" description="TPR" evidence="6">
    <location>
        <begin position="288"/>
        <end position="321"/>
    </location>
</feature>
<dbReference type="Gene3D" id="1.25.40.10">
    <property type="entry name" value="Tetratricopeptide repeat domain"/>
    <property type="match status" value="3"/>
</dbReference>
<keyword evidence="4" id="KW-0539">Nucleus</keyword>
<feature type="repeat" description="TPR" evidence="6">
    <location>
        <begin position="118"/>
        <end position="151"/>
    </location>
</feature>
<feature type="region of interest" description="Disordered" evidence="7">
    <location>
        <begin position="33"/>
        <end position="69"/>
    </location>
</feature>
<organism evidence="8">
    <name type="scientific">Phaeomonas parva</name>
    <dbReference type="NCBI Taxonomy" id="124430"/>
    <lineage>
        <taxon>Eukaryota</taxon>
        <taxon>Sar</taxon>
        <taxon>Stramenopiles</taxon>
        <taxon>Ochrophyta</taxon>
        <taxon>Pinguiophyceae</taxon>
        <taxon>Pinguiochrysidales</taxon>
        <taxon>Pinguiochrysidaceae</taxon>
        <taxon>Phaeomonas</taxon>
    </lineage>
</organism>
<dbReference type="GO" id="GO:0031145">
    <property type="term" value="P:anaphase-promoting complex-dependent catabolic process"/>
    <property type="evidence" value="ECO:0007669"/>
    <property type="project" value="TreeGrafter"/>
</dbReference>
<accession>A0A7S1UHI7</accession>
<keyword evidence="2" id="KW-0677">Repeat</keyword>
<dbReference type="InterPro" id="IPR019734">
    <property type="entry name" value="TPR_rpt"/>
</dbReference>
<reference evidence="8" key="1">
    <citation type="submission" date="2021-01" db="EMBL/GenBank/DDBJ databases">
        <authorList>
            <person name="Corre E."/>
            <person name="Pelletier E."/>
            <person name="Niang G."/>
            <person name="Scheremetjew M."/>
            <person name="Finn R."/>
            <person name="Kale V."/>
            <person name="Holt S."/>
            <person name="Cochrane G."/>
            <person name="Meng A."/>
            <person name="Brown T."/>
            <person name="Cohen L."/>
        </authorList>
    </citation>
    <scope>NUCLEOTIDE SEQUENCE</scope>
    <source>
        <strain evidence="8">CCMP2877</strain>
    </source>
</reference>
<evidence type="ECO:0000256" key="5">
    <source>
        <dbReference type="ARBA" id="ARBA00038210"/>
    </source>
</evidence>
<name>A0A7S1UHI7_9STRA</name>
<evidence type="ECO:0000256" key="1">
    <source>
        <dbReference type="ARBA" id="ARBA00004123"/>
    </source>
</evidence>
<feature type="compositionally biased region" description="Acidic residues" evidence="7">
    <location>
        <begin position="53"/>
        <end position="62"/>
    </location>
</feature>
<dbReference type="GO" id="GO:0016567">
    <property type="term" value="P:protein ubiquitination"/>
    <property type="evidence" value="ECO:0007669"/>
    <property type="project" value="TreeGrafter"/>
</dbReference>
<dbReference type="PANTHER" id="PTHR12558:SF13">
    <property type="entry name" value="CELL DIVISION CYCLE PROTEIN 27 HOMOLOG"/>
    <property type="match status" value="1"/>
</dbReference>
<feature type="repeat" description="TPR" evidence="6">
    <location>
        <begin position="254"/>
        <end position="287"/>
    </location>
</feature>
<evidence type="ECO:0000256" key="2">
    <source>
        <dbReference type="ARBA" id="ARBA00022737"/>
    </source>
</evidence>
<sequence>MAVTLDPMLWGAVEALCQLGGAGADLRAGAILSGRPGTSAESAESPPQGGDDAGADAQEEDAAPGLPRRAATSMDAPMRAFAQLLHVLGAALQHNCRYEGDEAIAGLANLPPRHRQTGWVQYQLGRAYFEKGDYEAAVEALRQMQRVAPHRIAGLELLSTAYWHLKKEVELCYLAQRAKHMDRGRPEVWCVVGNCFSLQKEHETAIRFFKRALQVDEGFTYAYSLCGHEYVANEDFDRALACYRHAIRTDERHYNGWYGIGAIYYRQEKLELAEFHFRRAIALHPRSSVLYCYLGMVLQSREQHGEALEMLDRAIALGRNNPQARFQRANVLIQVSSARHDFRG</sequence>
<dbReference type="EMBL" id="HBGJ01039263">
    <property type="protein sequence ID" value="CAD9266315.1"/>
    <property type="molecule type" value="Transcribed_RNA"/>
</dbReference>
<comment type="subcellular location">
    <subcellularLocation>
        <location evidence="1">Nucleus</location>
    </subcellularLocation>
</comment>
<dbReference type="PROSITE" id="PS50005">
    <property type="entry name" value="TPR"/>
    <property type="match status" value="5"/>
</dbReference>
<dbReference type="FunFam" id="1.25.40.10:FF:000018">
    <property type="entry name" value="Cell division cycle protein 27 homolog B"/>
    <property type="match status" value="1"/>
</dbReference>
<dbReference type="GO" id="GO:0051301">
    <property type="term" value="P:cell division"/>
    <property type="evidence" value="ECO:0007669"/>
    <property type="project" value="TreeGrafter"/>
</dbReference>
<dbReference type="AlphaFoldDB" id="A0A7S1UHI7"/>
<feature type="repeat" description="TPR" evidence="6">
    <location>
        <begin position="220"/>
        <end position="253"/>
    </location>
</feature>
<dbReference type="Pfam" id="PF13181">
    <property type="entry name" value="TPR_8"/>
    <property type="match status" value="2"/>
</dbReference>
<evidence type="ECO:0000256" key="3">
    <source>
        <dbReference type="ARBA" id="ARBA00022803"/>
    </source>
</evidence>
<evidence type="ECO:0000313" key="8">
    <source>
        <dbReference type="EMBL" id="CAD9266315.1"/>
    </source>
</evidence>
<dbReference type="Pfam" id="PF13374">
    <property type="entry name" value="TPR_10"/>
    <property type="match status" value="1"/>
</dbReference>